<comment type="caution">
    <text evidence="1">The sequence shown here is derived from an EMBL/GenBank/DDBJ whole genome shotgun (WGS) entry which is preliminary data.</text>
</comment>
<proteinExistence type="predicted"/>
<reference evidence="1 2" key="2">
    <citation type="journal article" date="2022" name="Mol. Ecol. Resour.">
        <title>The genomes of chicory, endive, great burdock and yacon provide insights into Asteraceae paleo-polyploidization history and plant inulin production.</title>
        <authorList>
            <person name="Fan W."/>
            <person name="Wang S."/>
            <person name="Wang H."/>
            <person name="Wang A."/>
            <person name="Jiang F."/>
            <person name="Liu H."/>
            <person name="Zhao H."/>
            <person name="Xu D."/>
            <person name="Zhang Y."/>
        </authorList>
    </citation>
    <scope>NUCLEOTIDE SEQUENCE [LARGE SCALE GENOMIC DNA]</scope>
    <source>
        <strain evidence="2">cv. Niubang</strain>
    </source>
</reference>
<dbReference type="Proteomes" id="UP001055879">
    <property type="component" value="Linkage Group LG15"/>
</dbReference>
<evidence type="ECO:0000313" key="2">
    <source>
        <dbReference type="Proteomes" id="UP001055879"/>
    </source>
</evidence>
<accession>A0ACB8XTQ1</accession>
<gene>
    <name evidence="1" type="ORF">L6452_39533</name>
</gene>
<organism evidence="1 2">
    <name type="scientific">Arctium lappa</name>
    <name type="common">Greater burdock</name>
    <name type="synonym">Lappa major</name>
    <dbReference type="NCBI Taxonomy" id="4217"/>
    <lineage>
        <taxon>Eukaryota</taxon>
        <taxon>Viridiplantae</taxon>
        <taxon>Streptophyta</taxon>
        <taxon>Embryophyta</taxon>
        <taxon>Tracheophyta</taxon>
        <taxon>Spermatophyta</taxon>
        <taxon>Magnoliopsida</taxon>
        <taxon>eudicotyledons</taxon>
        <taxon>Gunneridae</taxon>
        <taxon>Pentapetalae</taxon>
        <taxon>asterids</taxon>
        <taxon>campanulids</taxon>
        <taxon>Asterales</taxon>
        <taxon>Asteraceae</taxon>
        <taxon>Carduoideae</taxon>
        <taxon>Cardueae</taxon>
        <taxon>Arctiinae</taxon>
        <taxon>Arctium</taxon>
    </lineage>
</organism>
<keyword evidence="2" id="KW-1185">Reference proteome</keyword>
<sequence length="163" mass="18406">MEMIMGTLVSEPDNSASSRDRSDKRRVPHSSTFNPIKNSDASGEVTYCAFIPANEAPSNLGSVKRERISERMKLLQDLVPGCNKITEKLQCLMRSSTTCNPSNNKSRVKDDGDKDKKEDEDEDNENVFDEEEDNSEDYEQNIDFDNDEDDFNMPDDVDGGPVR</sequence>
<dbReference type="EMBL" id="CM042061">
    <property type="protein sequence ID" value="KAI3673414.1"/>
    <property type="molecule type" value="Genomic_DNA"/>
</dbReference>
<protein>
    <submittedName>
        <fullName evidence="1">Uncharacterized protein</fullName>
    </submittedName>
</protein>
<reference evidence="2" key="1">
    <citation type="journal article" date="2022" name="Mol. Ecol. Resour.">
        <title>The genomes of chicory, endive, great burdock and yacon provide insights into Asteraceae palaeo-polyploidization history and plant inulin production.</title>
        <authorList>
            <person name="Fan W."/>
            <person name="Wang S."/>
            <person name="Wang H."/>
            <person name="Wang A."/>
            <person name="Jiang F."/>
            <person name="Liu H."/>
            <person name="Zhao H."/>
            <person name="Xu D."/>
            <person name="Zhang Y."/>
        </authorList>
    </citation>
    <scope>NUCLEOTIDE SEQUENCE [LARGE SCALE GENOMIC DNA]</scope>
    <source>
        <strain evidence="2">cv. Niubang</strain>
    </source>
</reference>
<name>A0ACB8XTQ1_ARCLA</name>
<evidence type="ECO:0000313" key="1">
    <source>
        <dbReference type="EMBL" id="KAI3673414.1"/>
    </source>
</evidence>